<reference evidence="2" key="2">
    <citation type="submission" date="2020-07" db="EMBL/GenBank/DDBJ databases">
        <authorList>
            <person name="Vera ALvarez R."/>
            <person name="Arias-Moreno D.M."/>
            <person name="Jimenez-Jacinto V."/>
            <person name="Jimenez-Bremont J.F."/>
            <person name="Swaminathan K."/>
            <person name="Moose S.P."/>
            <person name="Guerrero-Gonzalez M.L."/>
            <person name="Marino-Ramirez L."/>
            <person name="Landsman D."/>
            <person name="Rodriguez-Kessler M."/>
            <person name="Delgado-Sanchez P."/>
        </authorList>
    </citation>
    <scope>NUCLEOTIDE SEQUENCE</scope>
    <source>
        <tissue evidence="2">Cladode</tissue>
    </source>
</reference>
<accession>A0A7C9AZV2</accession>
<dbReference type="InterPro" id="IPR002156">
    <property type="entry name" value="RNaseH_domain"/>
</dbReference>
<dbReference type="InterPro" id="IPR053151">
    <property type="entry name" value="RNase_H-like"/>
</dbReference>
<evidence type="ECO:0000259" key="1">
    <source>
        <dbReference type="Pfam" id="PF13456"/>
    </source>
</evidence>
<dbReference type="AlphaFoldDB" id="A0A7C9AZV2"/>
<dbReference type="InterPro" id="IPR012337">
    <property type="entry name" value="RNaseH-like_sf"/>
</dbReference>
<sequence>MCIPKLWIRIDSKAVVTMLNNHNSEHLEHYFLIQQCKKLLDWGGWEVRISHCFREANEVADKLAKIGTEGRLGVTSFRAPPPETQEAMYADSVGVSCPRRCNY</sequence>
<dbReference type="EMBL" id="GISG01276741">
    <property type="protein sequence ID" value="MBA4677855.1"/>
    <property type="molecule type" value="Transcribed_RNA"/>
</dbReference>
<dbReference type="InterPro" id="IPR044730">
    <property type="entry name" value="RNase_H-like_dom_plant"/>
</dbReference>
<dbReference type="EMBL" id="GISG01276740">
    <property type="protein sequence ID" value="MBA4677854.1"/>
    <property type="molecule type" value="Transcribed_RNA"/>
</dbReference>
<organism evidence="2">
    <name type="scientific">Opuntia streptacantha</name>
    <name type="common">Prickly pear cactus</name>
    <name type="synonym">Opuntia cardona</name>
    <dbReference type="NCBI Taxonomy" id="393608"/>
    <lineage>
        <taxon>Eukaryota</taxon>
        <taxon>Viridiplantae</taxon>
        <taxon>Streptophyta</taxon>
        <taxon>Embryophyta</taxon>
        <taxon>Tracheophyta</taxon>
        <taxon>Spermatophyta</taxon>
        <taxon>Magnoliopsida</taxon>
        <taxon>eudicotyledons</taxon>
        <taxon>Gunneridae</taxon>
        <taxon>Pentapetalae</taxon>
        <taxon>Caryophyllales</taxon>
        <taxon>Cactineae</taxon>
        <taxon>Cactaceae</taxon>
        <taxon>Opuntioideae</taxon>
        <taxon>Opuntia</taxon>
    </lineage>
</organism>
<dbReference type="SUPFAM" id="SSF53098">
    <property type="entry name" value="Ribonuclease H-like"/>
    <property type="match status" value="1"/>
</dbReference>
<protein>
    <recommendedName>
        <fullName evidence="1">RNase H type-1 domain-containing protein</fullName>
    </recommendedName>
</protein>
<dbReference type="PANTHER" id="PTHR47723:SF19">
    <property type="entry name" value="POLYNUCLEOTIDYL TRANSFERASE, RIBONUCLEASE H-LIKE SUPERFAMILY PROTEIN"/>
    <property type="match status" value="1"/>
</dbReference>
<dbReference type="PANTHER" id="PTHR47723">
    <property type="entry name" value="OS05G0353850 PROTEIN"/>
    <property type="match status" value="1"/>
</dbReference>
<feature type="domain" description="RNase H type-1" evidence="1">
    <location>
        <begin position="3"/>
        <end position="65"/>
    </location>
</feature>
<dbReference type="GO" id="GO:0004523">
    <property type="term" value="F:RNA-DNA hybrid ribonuclease activity"/>
    <property type="evidence" value="ECO:0007669"/>
    <property type="project" value="InterPro"/>
</dbReference>
<name>A0A7C9AZV2_OPUST</name>
<evidence type="ECO:0000313" key="2">
    <source>
        <dbReference type="EMBL" id="MBA4677855.1"/>
    </source>
</evidence>
<dbReference type="InterPro" id="IPR036397">
    <property type="entry name" value="RNaseH_sf"/>
</dbReference>
<dbReference type="GO" id="GO:0003676">
    <property type="term" value="F:nucleic acid binding"/>
    <property type="evidence" value="ECO:0007669"/>
    <property type="project" value="InterPro"/>
</dbReference>
<dbReference type="CDD" id="cd06222">
    <property type="entry name" value="RNase_H_like"/>
    <property type="match status" value="1"/>
</dbReference>
<dbReference type="Gene3D" id="3.30.420.10">
    <property type="entry name" value="Ribonuclease H-like superfamily/Ribonuclease H"/>
    <property type="match status" value="1"/>
</dbReference>
<reference evidence="2" key="1">
    <citation type="journal article" date="2013" name="J. Plant Res.">
        <title>Effect of fungi and light on seed germination of three Opuntia species from semiarid lands of central Mexico.</title>
        <authorList>
            <person name="Delgado-Sanchez P."/>
            <person name="Jimenez-Bremont J.F."/>
            <person name="Guerrero-Gonzalez Mde L."/>
            <person name="Flores J."/>
        </authorList>
    </citation>
    <scope>NUCLEOTIDE SEQUENCE</scope>
    <source>
        <tissue evidence="2">Cladode</tissue>
    </source>
</reference>
<proteinExistence type="predicted"/>
<dbReference type="Pfam" id="PF13456">
    <property type="entry name" value="RVT_3"/>
    <property type="match status" value="1"/>
</dbReference>